<reference evidence="9 10" key="1">
    <citation type="submission" date="2018-08" db="EMBL/GenBank/DDBJ databases">
        <title>Recombination of ecologically and evolutionarily significant loci maintains genetic cohesion in the Pseudomonas syringae species complex.</title>
        <authorList>
            <person name="Dillon M."/>
            <person name="Thakur S."/>
            <person name="Almeida R.N.D."/>
            <person name="Weir B.S."/>
            <person name="Guttman D.S."/>
        </authorList>
    </citation>
    <scope>NUCLEOTIDE SEQUENCE [LARGE SCALE GENOMIC DNA]</scope>
    <source>
        <strain evidence="9 10">ICMP 11288</strain>
    </source>
</reference>
<dbReference type="InterPro" id="IPR036259">
    <property type="entry name" value="MFS_trans_sf"/>
</dbReference>
<feature type="transmembrane region" description="Helical" evidence="7">
    <location>
        <begin position="316"/>
        <end position="334"/>
    </location>
</feature>
<evidence type="ECO:0000256" key="1">
    <source>
        <dbReference type="ARBA" id="ARBA00004141"/>
    </source>
</evidence>
<feature type="transmembrane region" description="Helical" evidence="7">
    <location>
        <begin position="90"/>
        <end position="107"/>
    </location>
</feature>
<keyword evidence="5 7" id="KW-1133">Transmembrane helix</keyword>
<dbReference type="GO" id="GO:0005886">
    <property type="term" value="C:plasma membrane"/>
    <property type="evidence" value="ECO:0007669"/>
    <property type="project" value="TreeGrafter"/>
</dbReference>
<dbReference type="PANTHER" id="PTHR23511">
    <property type="entry name" value="SYNAPTIC VESICLE GLYCOPROTEIN 2"/>
    <property type="match status" value="1"/>
</dbReference>
<evidence type="ECO:0000259" key="8">
    <source>
        <dbReference type="PROSITE" id="PS50850"/>
    </source>
</evidence>
<evidence type="ECO:0000313" key="10">
    <source>
        <dbReference type="Proteomes" id="UP000277179"/>
    </source>
</evidence>
<evidence type="ECO:0000256" key="6">
    <source>
        <dbReference type="ARBA" id="ARBA00023136"/>
    </source>
</evidence>
<dbReference type="InterPro" id="IPR005828">
    <property type="entry name" value="MFS_sugar_transport-like"/>
</dbReference>
<evidence type="ECO:0000313" key="9">
    <source>
        <dbReference type="EMBL" id="RMQ82646.1"/>
    </source>
</evidence>
<feature type="transmembrane region" description="Helical" evidence="7">
    <location>
        <begin position="253"/>
        <end position="271"/>
    </location>
</feature>
<sequence>MENTMTAQPVKIDDLPIGRFHLKIAGLTFGAHFTDGYILGLIGIAFTLLSPQMQLDAFWQGLIGASALIGLFVGSLFFGWISDSLGRQKIFLVSFVLITVASVMQFYAETAMGLLLCRILIGIGLGGDFSVGHAMLAEFAPKKHRGVLLGSFSVVWTVGYVAATFVGTAMLSLGDDAWRWMLASSAIPAGLILIARVGTPESPRWLVNRGRIAEARAIVKKHLGEHVVLDEEPPTQTRSGYGVLFSREYRKRTAFNCLFFVCIVMPYFAIYTFLPSILQKMGLSQGFGTELLLNLLLIVGALIGIWCTVKFSRRGFLINSFIILAAALFLLAVLPGSMAWLMVLTFGVFTLVLSAVSNLVGVFPAESFPTEVRASGIGLATAVSRLGSAISTFLLPVSVAGIGLSPTMGILAAILVLGAIISWAWAPETKALTLSQACKAQAPPVSGIADLAQPLRKQANLG</sequence>
<organism evidence="9 10">
    <name type="scientific">Pseudomonas salomonii</name>
    <dbReference type="NCBI Taxonomy" id="191391"/>
    <lineage>
        <taxon>Bacteria</taxon>
        <taxon>Pseudomonadati</taxon>
        <taxon>Pseudomonadota</taxon>
        <taxon>Gammaproteobacteria</taxon>
        <taxon>Pseudomonadales</taxon>
        <taxon>Pseudomonadaceae</taxon>
        <taxon>Pseudomonas</taxon>
    </lineage>
</organism>
<feature type="transmembrane region" description="Helical" evidence="7">
    <location>
        <begin position="377"/>
        <end position="402"/>
    </location>
</feature>
<evidence type="ECO:0000256" key="2">
    <source>
        <dbReference type="ARBA" id="ARBA00010992"/>
    </source>
</evidence>
<feature type="transmembrane region" description="Helical" evidence="7">
    <location>
        <begin position="291"/>
        <end position="309"/>
    </location>
</feature>
<keyword evidence="6 7" id="KW-0472">Membrane</keyword>
<evidence type="ECO:0000256" key="5">
    <source>
        <dbReference type="ARBA" id="ARBA00022989"/>
    </source>
</evidence>
<dbReference type="EMBL" id="RBRL01000422">
    <property type="protein sequence ID" value="RMQ82646.1"/>
    <property type="molecule type" value="Genomic_DNA"/>
</dbReference>
<feature type="transmembrane region" description="Helical" evidence="7">
    <location>
        <begin position="340"/>
        <end position="365"/>
    </location>
</feature>
<comment type="similarity">
    <text evidence="2">Belongs to the major facilitator superfamily. Sugar transporter (TC 2.A.1.1) family.</text>
</comment>
<evidence type="ECO:0000256" key="7">
    <source>
        <dbReference type="SAM" id="Phobius"/>
    </source>
</evidence>
<feature type="transmembrane region" description="Helical" evidence="7">
    <location>
        <begin position="148"/>
        <end position="171"/>
    </location>
</feature>
<dbReference type="InterPro" id="IPR020846">
    <property type="entry name" value="MFS_dom"/>
</dbReference>
<keyword evidence="3" id="KW-0813">Transport</keyword>
<dbReference type="Proteomes" id="UP000277179">
    <property type="component" value="Unassembled WGS sequence"/>
</dbReference>
<dbReference type="Gene3D" id="1.20.1250.20">
    <property type="entry name" value="MFS general substrate transporter like domains"/>
    <property type="match status" value="1"/>
</dbReference>
<feature type="transmembrane region" description="Helical" evidence="7">
    <location>
        <begin position="113"/>
        <end position="136"/>
    </location>
</feature>
<evidence type="ECO:0000256" key="4">
    <source>
        <dbReference type="ARBA" id="ARBA00022692"/>
    </source>
</evidence>
<evidence type="ECO:0000256" key="3">
    <source>
        <dbReference type="ARBA" id="ARBA00022448"/>
    </source>
</evidence>
<feature type="transmembrane region" description="Helical" evidence="7">
    <location>
        <begin position="408"/>
        <end position="426"/>
    </location>
</feature>
<dbReference type="PROSITE" id="PS50850">
    <property type="entry name" value="MFS"/>
    <property type="match status" value="1"/>
</dbReference>
<proteinExistence type="inferred from homology"/>
<feature type="transmembrane region" description="Helical" evidence="7">
    <location>
        <begin position="177"/>
        <end position="195"/>
    </location>
</feature>
<comment type="caution">
    <text evidence="9">The sequence shown here is derived from an EMBL/GenBank/DDBJ whole genome shotgun (WGS) entry which is preliminary data.</text>
</comment>
<keyword evidence="4 7" id="KW-0812">Transmembrane</keyword>
<comment type="subcellular location">
    <subcellularLocation>
        <location evidence="1">Membrane</location>
        <topology evidence="1">Multi-pass membrane protein</topology>
    </subcellularLocation>
</comment>
<dbReference type="PANTHER" id="PTHR23511:SF34">
    <property type="entry name" value="SYNAPTIC VESICLE GLYCOPROTEIN 2"/>
    <property type="match status" value="1"/>
</dbReference>
<dbReference type="SUPFAM" id="SSF103473">
    <property type="entry name" value="MFS general substrate transporter"/>
    <property type="match status" value="1"/>
</dbReference>
<dbReference type="AlphaFoldDB" id="A0A3M4PWT7"/>
<dbReference type="Pfam" id="PF00083">
    <property type="entry name" value="Sugar_tr"/>
    <property type="match status" value="1"/>
</dbReference>
<feature type="transmembrane region" description="Helical" evidence="7">
    <location>
        <begin position="20"/>
        <end position="46"/>
    </location>
</feature>
<dbReference type="CDD" id="cd17316">
    <property type="entry name" value="MFS_SV2_like"/>
    <property type="match status" value="1"/>
</dbReference>
<accession>A0A3M4PWT7</accession>
<protein>
    <recommendedName>
        <fullName evidence="8">Major facilitator superfamily (MFS) profile domain-containing protein</fullName>
    </recommendedName>
</protein>
<gene>
    <name evidence="9" type="ORF">ALP97_01456</name>
</gene>
<feature type="transmembrane region" description="Helical" evidence="7">
    <location>
        <begin position="58"/>
        <end position="78"/>
    </location>
</feature>
<feature type="domain" description="Major facilitator superfamily (MFS) profile" evidence="8">
    <location>
        <begin position="24"/>
        <end position="430"/>
    </location>
</feature>
<name>A0A3M4PWT7_9PSED</name>
<dbReference type="GO" id="GO:0022857">
    <property type="term" value="F:transmembrane transporter activity"/>
    <property type="evidence" value="ECO:0007669"/>
    <property type="project" value="InterPro"/>
</dbReference>